<dbReference type="GO" id="GO:0000978">
    <property type="term" value="F:RNA polymerase II cis-regulatory region sequence-specific DNA binding"/>
    <property type="evidence" value="ECO:0007669"/>
    <property type="project" value="TreeGrafter"/>
</dbReference>
<dbReference type="PANTHER" id="PTHR45614">
    <property type="entry name" value="MYB PROTEIN-RELATED"/>
    <property type="match status" value="1"/>
</dbReference>
<feature type="domain" description="HTH myb-type" evidence="9">
    <location>
        <begin position="115"/>
        <end position="161"/>
    </location>
</feature>
<dbReference type="GO" id="GO:0005634">
    <property type="term" value="C:nucleus"/>
    <property type="evidence" value="ECO:0007669"/>
    <property type="project" value="UniProtKB-SubCell"/>
</dbReference>
<dbReference type="PANTHER" id="PTHR45614:SF259">
    <property type="entry name" value="MYB DOMAIN PROTEIN 89-RELATED"/>
    <property type="match status" value="1"/>
</dbReference>
<keyword evidence="3" id="KW-0805">Transcription regulation</keyword>
<dbReference type="InterPro" id="IPR017930">
    <property type="entry name" value="Myb_dom"/>
</dbReference>
<keyword evidence="4" id="KW-0238">DNA-binding</keyword>
<dbReference type="PROSITE" id="PS51294">
    <property type="entry name" value="HTH_MYB"/>
    <property type="match status" value="2"/>
</dbReference>
<evidence type="ECO:0000256" key="1">
    <source>
        <dbReference type="ARBA" id="ARBA00004123"/>
    </source>
</evidence>
<evidence type="ECO:0000256" key="6">
    <source>
        <dbReference type="ARBA" id="ARBA00023242"/>
    </source>
</evidence>
<evidence type="ECO:0000313" key="10">
    <source>
        <dbReference type="EMBL" id="JAG95158.1"/>
    </source>
</evidence>
<evidence type="ECO:0000259" key="9">
    <source>
        <dbReference type="PROSITE" id="PS51294"/>
    </source>
</evidence>
<evidence type="ECO:0000256" key="2">
    <source>
        <dbReference type="ARBA" id="ARBA00022737"/>
    </source>
</evidence>
<dbReference type="AlphaFoldDB" id="A0A0D6QYS0"/>
<dbReference type="SMART" id="SM00717">
    <property type="entry name" value="SANT"/>
    <property type="match status" value="2"/>
</dbReference>
<evidence type="ECO:0000256" key="5">
    <source>
        <dbReference type="ARBA" id="ARBA00023163"/>
    </source>
</evidence>
<feature type="domain" description="HTH myb-type" evidence="9">
    <location>
        <begin position="162"/>
        <end position="216"/>
    </location>
</feature>
<dbReference type="InterPro" id="IPR001005">
    <property type="entry name" value="SANT/Myb"/>
</dbReference>
<accession>A0A0D6QYS0</accession>
<dbReference type="EMBL" id="GCKF01041372">
    <property type="protein sequence ID" value="JAG95158.1"/>
    <property type="molecule type" value="Transcribed_RNA"/>
</dbReference>
<dbReference type="CDD" id="cd00167">
    <property type="entry name" value="SANT"/>
    <property type="match status" value="2"/>
</dbReference>
<feature type="compositionally biased region" description="Polar residues" evidence="7">
    <location>
        <begin position="81"/>
        <end position="98"/>
    </location>
</feature>
<dbReference type="Pfam" id="PF13921">
    <property type="entry name" value="Myb_DNA-bind_6"/>
    <property type="match status" value="1"/>
</dbReference>
<name>A0A0D6QYS0_ARACU</name>
<dbReference type="GO" id="GO:0000981">
    <property type="term" value="F:DNA-binding transcription factor activity, RNA polymerase II-specific"/>
    <property type="evidence" value="ECO:0007669"/>
    <property type="project" value="TreeGrafter"/>
</dbReference>
<evidence type="ECO:0000256" key="4">
    <source>
        <dbReference type="ARBA" id="ARBA00023125"/>
    </source>
</evidence>
<dbReference type="InterPro" id="IPR009057">
    <property type="entry name" value="Homeodomain-like_sf"/>
</dbReference>
<feature type="region of interest" description="Disordered" evidence="7">
    <location>
        <begin position="80"/>
        <end position="105"/>
    </location>
</feature>
<sequence length="421" mass="47889">MSLKERDKTMCILPQWLQGSTGIMAGGKRNFEFLRKDEGSLSGESPCRSEIAFQQGLSPEQQQRQQTGADNCSSEEYCMRENNSSSSNIVGSEEMGNSSEKEMSESCGQWKTCGRGHWRPAEDAKLKELVAQYGAQNWNLIAEKLQGRSGKSCRLRWFNQLDPRINRRPFSEEEEDRLLAAHRLYGNKWAMIARLFRGRTDNAVKNHWHVIMARKYRENSTAYRRRKPQQGLQERKRSNNYVSVEIDSPYQNNTPNGTATFHKFLSPSCNKEDFTFYSNRTTDLSVATRLPDNQGRDPVGVVQPLDFFKGSQETMVSRETNNTLGYEELERPRVSFALVEQTANTGNFFHFSPPVNSVVATRSVERECIGKPLFSSSALLTVREKLNPDSNMYTKSWSLSNSVEDISVSRSFIDFLGVGAT</sequence>
<dbReference type="PROSITE" id="PS50090">
    <property type="entry name" value="MYB_LIKE"/>
    <property type="match status" value="2"/>
</dbReference>
<evidence type="ECO:0000256" key="3">
    <source>
        <dbReference type="ARBA" id="ARBA00023015"/>
    </source>
</evidence>
<reference evidence="10" key="1">
    <citation type="submission" date="2015-03" db="EMBL/GenBank/DDBJ databases">
        <title>A transcriptome of Araucaria cunninghamii, an australian fine timber species.</title>
        <authorList>
            <person name="Jing Yi C.J.Y."/>
            <person name="Yin San L.Y.S."/>
            <person name="Abdul Karim S.S."/>
            <person name="Wan Azmi N.N."/>
            <person name="Hercus R.R."/>
            <person name="Croft L.L."/>
        </authorList>
    </citation>
    <scope>NUCLEOTIDE SEQUENCE</scope>
    <source>
        <strain evidence="10">MI0301</strain>
        <tissue evidence="10">Leaf</tissue>
    </source>
</reference>
<dbReference type="InterPro" id="IPR050560">
    <property type="entry name" value="MYB_TF"/>
</dbReference>
<keyword evidence="5" id="KW-0804">Transcription</keyword>
<feature type="domain" description="Myb-like" evidence="8">
    <location>
        <begin position="162"/>
        <end position="212"/>
    </location>
</feature>
<dbReference type="FunFam" id="1.10.10.60:FF:000060">
    <property type="entry name" value="MYB transcription factor"/>
    <property type="match status" value="1"/>
</dbReference>
<keyword evidence="2" id="KW-0677">Repeat</keyword>
<feature type="region of interest" description="Disordered" evidence="7">
    <location>
        <begin position="221"/>
        <end position="240"/>
    </location>
</feature>
<evidence type="ECO:0000256" key="7">
    <source>
        <dbReference type="SAM" id="MobiDB-lite"/>
    </source>
</evidence>
<protein>
    <submittedName>
        <fullName evidence="10">Uncharacterized protein</fullName>
    </submittedName>
</protein>
<evidence type="ECO:0000259" key="8">
    <source>
        <dbReference type="PROSITE" id="PS50090"/>
    </source>
</evidence>
<proteinExistence type="predicted"/>
<dbReference type="Gene3D" id="1.10.10.60">
    <property type="entry name" value="Homeodomain-like"/>
    <property type="match status" value="2"/>
</dbReference>
<feature type="domain" description="Myb-like" evidence="8">
    <location>
        <begin position="115"/>
        <end position="161"/>
    </location>
</feature>
<organism evidence="10">
    <name type="scientific">Araucaria cunninghamii</name>
    <name type="common">Hoop pine</name>
    <name type="synonym">Moreton Bay pine</name>
    <dbReference type="NCBI Taxonomy" id="56994"/>
    <lineage>
        <taxon>Eukaryota</taxon>
        <taxon>Viridiplantae</taxon>
        <taxon>Streptophyta</taxon>
        <taxon>Embryophyta</taxon>
        <taxon>Tracheophyta</taxon>
        <taxon>Spermatophyta</taxon>
        <taxon>Pinopsida</taxon>
        <taxon>Pinidae</taxon>
        <taxon>Conifers II</taxon>
        <taxon>Araucariales</taxon>
        <taxon>Araucariaceae</taxon>
        <taxon>Araucaria</taxon>
    </lineage>
</organism>
<comment type="subcellular location">
    <subcellularLocation>
        <location evidence="1">Nucleus</location>
    </subcellularLocation>
</comment>
<keyword evidence="6" id="KW-0539">Nucleus</keyword>
<dbReference type="SUPFAM" id="SSF46689">
    <property type="entry name" value="Homeodomain-like"/>
    <property type="match status" value="1"/>
</dbReference>